<evidence type="ECO:0000313" key="8">
    <source>
        <dbReference type="Proteomes" id="UP000460257"/>
    </source>
</evidence>
<proteinExistence type="predicted"/>
<dbReference type="InterPro" id="IPR044516">
    <property type="entry name" value="UXS-like"/>
</dbReference>
<evidence type="ECO:0000256" key="5">
    <source>
        <dbReference type="SAM" id="Phobius"/>
    </source>
</evidence>
<dbReference type="GO" id="GO:0048040">
    <property type="term" value="F:UDP-glucuronate decarboxylase activity"/>
    <property type="evidence" value="ECO:0007669"/>
    <property type="project" value="TreeGrafter"/>
</dbReference>
<accession>A0A6N7IZI4</accession>
<dbReference type="InterPro" id="IPR036291">
    <property type="entry name" value="NAD(P)-bd_dom_sf"/>
</dbReference>
<comment type="cofactor">
    <cofactor evidence="1">
        <name>NAD(+)</name>
        <dbReference type="ChEBI" id="CHEBI:57540"/>
    </cofactor>
</comment>
<keyword evidence="4" id="KW-0456">Lyase</keyword>
<dbReference type="GO" id="GO:0070403">
    <property type="term" value="F:NAD+ binding"/>
    <property type="evidence" value="ECO:0007669"/>
    <property type="project" value="InterPro"/>
</dbReference>
<evidence type="ECO:0000313" key="7">
    <source>
        <dbReference type="EMBL" id="MQN01662.1"/>
    </source>
</evidence>
<keyword evidence="5" id="KW-1133">Transmembrane helix</keyword>
<name>A0A6N7IZI4_9FIRM</name>
<evidence type="ECO:0000256" key="1">
    <source>
        <dbReference type="ARBA" id="ARBA00001911"/>
    </source>
</evidence>
<evidence type="ECO:0000256" key="3">
    <source>
        <dbReference type="ARBA" id="ARBA00023027"/>
    </source>
</evidence>
<evidence type="ECO:0000256" key="4">
    <source>
        <dbReference type="ARBA" id="ARBA00023239"/>
    </source>
</evidence>
<keyword evidence="5" id="KW-0812">Transmembrane</keyword>
<dbReference type="GO" id="GO:0042732">
    <property type="term" value="P:D-xylose metabolic process"/>
    <property type="evidence" value="ECO:0007669"/>
    <property type="project" value="InterPro"/>
</dbReference>
<dbReference type="Pfam" id="PF01370">
    <property type="entry name" value="Epimerase"/>
    <property type="match status" value="1"/>
</dbReference>
<comment type="caution">
    <text evidence="7">The sequence shown here is derived from an EMBL/GenBank/DDBJ whole genome shotgun (WGS) entry which is preliminary data.</text>
</comment>
<organism evidence="7 8">
    <name type="scientific">Candidatus Weimeria bifida</name>
    <dbReference type="NCBI Taxonomy" id="2599074"/>
    <lineage>
        <taxon>Bacteria</taxon>
        <taxon>Bacillati</taxon>
        <taxon>Bacillota</taxon>
        <taxon>Clostridia</taxon>
        <taxon>Lachnospirales</taxon>
        <taxon>Lachnospiraceae</taxon>
        <taxon>Candidatus Weimeria</taxon>
    </lineage>
</organism>
<reference evidence="7" key="1">
    <citation type="journal article" date="2020" name="Appl. Environ. Microbiol.">
        <title>Medium-Chain Fatty Acid Synthesis by 'Candidatus Weimeria bifida' gen. nov., sp. nov., and 'Candidatus Pseudoramibacter fermentans' sp. nov.</title>
        <authorList>
            <person name="Scarborough M.J."/>
            <person name="Myers K.S."/>
            <person name="Donohue T.J."/>
            <person name="Noguera D.R."/>
        </authorList>
    </citation>
    <scope>NUCLEOTIDE SEQUENCE</scope>
    <source>
        <strain evidence="7">LCO1.1</strain>
    </source>
</reference>
<keyword evidence="2" id="KW-0210">Decarboxylase</keyword>
<dbReference type="EMBL" id="VOGC01000006">
    <property type="protein sequence ID" value="MQN01662.1"/>
    <property type="molecule type" value="Genomic_DNA"/>
</dbReference>
<keyword evidence="5" id="KW-0472">Membrane</keyword>
<dbReference type="InterPro" id="IPR001509">
    <property type="entry name" value="Epimerase_deHydtase"/>
</dbReference>
<dbReference type="PANTHER" id="PTHR43078">
    <property type="entry name" value="UDP-GLUCURONIC ACID DECARBOXYLASE-RELATED"/>
    <property type="match status" value="1"/>
</dbReference>
<gene>
    <name evidence="7" type="ORF">FRC54_07040</name>
</gene>
<dbReference type="Gene3D" id="3.40.50.720">
    <property type="entry name" value="NAD(P)-binding Rossmann-like Domain"/>
    <property type="match status" value="1"/>
</dbReference>
<feature type="domain" description="NAD-dependent epimerase/dehydratase" evidence="6">
    <location>
        <begin position="33"/>
        <end position="278"/>
    </location>
</feature>
<sequence length="354" mass="40435">MQRNPLDNKIIYKDCETIYLNTDKIDRLKNKNIFITGAAGMLASYFTYYLCFLNEKYQMGINIYAGIRKQEKAIKIFGNICNREYFHIVNDNVINPVNSDVKYDFIVHAASLASPQYYGSNPVEVITPNILGTYQLLEYARENHIEGMLFFSSGSIYGDGDNLTVTDENSLGHLDYLKFGNMYGESKQCGEMLCKAFSHEYGVHVNCARIYHTYAPTMDIKNDTRVFSEFVKNMVYGEDIVMKSDGTSKRAFCYITDAVEAFIKILLSEENGECYNMGNPNEFISIRQLAETFCSLSDDDCKVIIQRREDKGYSAATAVSQNFSVQKLKKLGWIPKVGVKEGFRRCIQYQKSLL</sequence>
<feature type="transmembrane region" description="Helical" evidence="5">
    <location>
        <begin position="33"/>
        <end position="50"/>
    </location>
</feature>
<keyword evidence="3" id="KW-0520">NAD</keyword>
<dbReference type="SUPFAM" id="SSF51735">
    <property type="entry name" value="NAD(P)-binding Rossmann-fold domains"/>
    <property type="match status" value="1"/>
</dbReference>
<dbReference type="GO" id="GO:0005737">
    <property type="term" value="C:cytoplasm"/>
    <property type="evidence" value="ECO:0007669"/>
    <property type="project" value="TreeGrafter"/>
</dbReference>
<dbReference type="AlphaFoldDB" id="A0A6N7IZI4"/>
<protein>
    <submittedName>
        <fullName evidence="7">NAD-dependent epimerase/dehydratase family protein</fullName>
    </submittedName>
</protein>
<dbReference type="Proteomes" id="UP000460257">
    <property type="component" value="Unassembled WGS sequence"/>
</dbReference>
<evidence type="ECO:0000256" key="2">
    <source>
        <dbReference type="ARBA" id="ARBA00022793"/>
    </source>
</evidence>
<dbReference type="PANTHER" id="PTHR43078:SF6">
    <property type="entry name" value="UDP-GLUCURONIC ACID DECARBOXYLASE 1"/>
    <property type="match status" value="1"/>
</dbReference>
<evidence type="ECO:0000259" key="6">
    <source>
        <dbReference type="Pfam" id="PF01370"/>
    </source>
</evidence>
<keyword evidence="8" id="KW-1185">Reference proteome</keyword>